<feature type="region of interest" description="Disordered" evidence="4">
    <location>
        <begin position="1"/>
        <end position="27"/>
    </location>
</feature>
<evidence type="ECO:0000313" key="6">
    <source>
        <dbReference type="EMBL" id="GEO93230.1"/>
    </source>
</evidence>
<evidence type="ECO:0000259" key="5">
    <source>
        <dbReference type="Pfam" id="PF00171"/>
    </source>
</evidence>
<feature type="domain" description="Aldehyde dehydrogenase" evidence="5">
    <location>
        <begin position="40"/>
        <end position="499"/>
    </location>
</feature>
<dbReference type="PANTHER" id="PTHR43866:SF4">
    <property type="entry name" value="MALONATE-SEMIALDEHYDE DEHYDROGENASE"/>
    <property type="match status" value="1"/>
</dbReference>
<evidence type="ECO:0000313" key="7">
    <source>
        <dbReference type="Proteomes" id="UP000321155"/>
    </source>
</evidence>
<organism evidence="6 7">
    <name type="scientific">Kocuria flava</name>
    <dbReference type="NCBI Taxonomy" id="446860"/>
    <lineage>
        <taxon>Bacteria</taxon>
        <taxon>Bacillati</taxon>
        <taxon>Actinomycetota</taxon>
        <taxon>Actinomycetes</taxon>
        <taxon>Micrococcales</taxon>
        <taxon>Micrococcaceae</taxon>
        <taxon>Kocuria</taxon>
    </lineage>
</organism>
<evidence type="ECO:0000256" key="4">
    <source>
        <dbReference type="SAM" id="MobiDB-lite"/>
    </source>
</evidence>
<keyword evidence="2" id="KW-0560">Oxidoreductase</keyword>
<gene>
    <name evidence="6" type="primary">mmsA_2</name>
    <name evidence="6" type="ORF">KFL01_25360</name>
</gene>
<keyword evidence="7" id="KW-1185">Reference proteome</keyword>
<dbReference type="SUPFAM" id="SSF53720">
    <property type="entry name" value="ALDH-like"/>
    <property type="match status" value="1"/>
</dbReference>
<dbReference type="InterPro" id="IPR016162">
    <property type="entry name" value="Ald_DH_N"/>
</dbReference>
<evidence type="ECO:0000256" key="1">
    <source>
        <dbReference type="ARBA" id="ARBA00013048"/>
    </source>
</evidence>
<dbReference type="Gene3D" id="3.40.605.10">
    <property type="entry name" value="Aldehyde Dehydrogenase, Chain A, domain 1"/>
    <property type="match status" value="1"/>
</dbReference>
<dbReference type="EMBL" id="BJZR01000095">
    <property type="protein sequence ID" value="GEO93230.1"/>
    <property type="molecule type" value="Genomic_DNA"/>
</dbReference>
<dbReference type="Pfam" id="PF00171">
    <property type="entry name" value="Aldedh"/>
    <property type="match status" value="1"/>
</dbReference>
<dbReference type="CDD" id="cd07085">
    <property type="entry name" value="ALDH_F6_MMSDH"/>
    <property type="match status" value="1"/>
</dbReference>
<dbReference type="PANTHER" id="PTHR43866">
    <property type="entry name" value="MALONATE-SEMIALDEHYDE DEHYDROGENASE"/>
    <property type="match status" value="1"/>
</dbReference>
<dbReference type="NCBIfam" id="TIGR01722">
    <property type="entry name" value="MMSDH"/>
    <property type="match status" value="1"/>
</dbReference>
<comment type="caution">
    <text evidence="6">The sequence shown here is derived from an EMBL/GenBank/DDBJ whole genome shotgun (WGS) entry which is preliminary data.</text>
</comment>
<dbReference type="InterPro" id="IPR015590">
    <property type="entry name" value="Aldehyde_DH_dom"/>
</dbReference>
<dbReference type="RefSeq" id="WP_083529169.1">
    <property type="nucleotide sequence ID" value="NZ_BJZR01000095.1"/>
</dbReference>
<evidence type="ECO:0000256" key="2">
    <source>
        <dbReference type="ARBA" id="ARBA00023002"/>
    </source>
</evidence>
<feature type="compositionally biased region" description="Basic and acidic residues" evidence="4">
    <location>
        <begin position="1"/>
        <end position="10"/>
    </location>
</feature>
<dbReference type="EC" id="1.2.1.27" evidence="1"/>
<reference evidence="6 7" key="1">
    <citation type="submission" date="2019-07" db="EMBL/GenBank/DDBJ databases">
        <title>Whole genome shotgun sequence of Kocuria flava NBRC 107626.</title>
        <authorList>
            <person name="Hosoyama A."/>
            <person name="Uohara A."/>
            <person name="Ohji S."/>
            <person name="Ichikawa N."/>
        </authorList>
    </citation>
    <scope>NUCLEOTIDE SEQUENCE [LARGE SCALE GENOMIC DNA]</scope>
    <source>
        <strain evidence="6 7">NBRC 107626</strain>
    </source>
</reference>
<keyword evidence="3" id="KW-0520">NAD</keyword>
<name>A0ABQ0X757_9MICC</name>
<dbReference type="InterPro" id="IPR016163">
    <property type="entry name" value="Ald_DH_C"/>
</dbReference>
<proteinExistence type="predicted"/>
<accession>A0ABQ0X757</accession>
<dbReference type="PROSITE" id="PS00070">
    <property type="entry name" value="ALDEHYDE_DEHYDR_CYS"/>
    <property type="match status" value="1"/>
</dbReference>
<protein>
    <recommendedName>
        <fullName evidence="1">methylmalonate-semialdehyde dehydrogenase (CoA acylating)</fullName>
        <ecNumber evidence="1">1.2.1.27</ecNumber>
    </recommendedName>
</protein>
<evidence type="ECO:0000256" key="3">
    <source>
        <dbReference type="ARBA" id="ARBA00023027"/>
    </source>
</evidence>
<dbReference type="InterPro" id="IPR010061">
    <property type="entry name" value="MeMal-semiAld_DH"/>
</dbReference>
<sequence length="518" mass="55002">MEDTKQEAEARAPQAAGADGQAATGPDVEHVIGGRRTAGTSGRTAPVYDPATGQVARHVHLASAEDVATAVETAEAALPAWRATSLAKRSTILFRVENIIRERTPELAAIITAEHGKVLSDAAGEVARGLENVQFCTGVMHHMKGEFLEQAATGVDVHQIRQPVGVVACITPFNFPAMVPLWMITTAIAAGNTVILKPSERDPSAAVWIAEAFAEAGLPPGVLNVVHGDKEAVDELLTNPLVKAVSFVGSTPIAKYIYETSAAHGKRVQALGGAKNHMVVMPDADLDSAADAAVSAAYGSAGERCMAVSVLVTVGDVADPLIERIKERVEKLTIGPGTDPASEMGPLITRQALERVNGYVANAPAEGATVVVDGTQQHFDGEGFFTGVSLVDHVRPGMKVYDEEIFGPVLSVVRVDTFDDAVRLINTNQYANGTAVFTRDGKTAREFEFAIEVGMVGVNVPIPVPIGAFSFGGWKSSLFGDTHMYGPESFNFYTRRKLVTTRWPEPSESQIDLGFPTH</sequence>
<dbReference type="Proteomes" id="UP000321155">
    <property type="component" value="Unassembled WGS sequence"/>
</dbReference>
<dbReference type="InterPro" id="IPR016161">
    <property type="entry name" value="Ald_DH/histidinol_DH"/>
</dbReference>
<feature type="compositionally biased region" description="Low complexity" evidence="4">
    <location>
        <begin position="11"/>
        <end position="26"/>
    </location>
</feature>
<dbReference type="Gene3D" id="3.40.309.10">
    <property type="entry name" value="Aldehyde Dehydrogenase, Chain A, domain 2"/>
    <property type="match status" value="1"/>
</dbReference>
<dbReference type="InterPro" id="IPR016160">
    <property type="entry name" value="Ald_DH_CS_CYS"/>
</dbReference>